<evidence type="ECO:0000256" key="3">
    <source>
        <dbReference type="ARBA" id="ARBA00023163"/>
    </source>
</evidence>
<dbReference type="Gene3D" id="1.10.10.60">
    <property type="entry name" value="Homeodomain-like"/>
    <property type="match status" value="1"/>
</dbReference>
<keyword evidence="2" id="KW-0238">DNA-binding</keyword>
<keyword evidence="6" id="KW-1185">Reference proteome</keyword>
<organism evidence="5 6">
    <name type="scientific">Caulobacter ginsengisoli</name>
    <dbReference type="NCBI Taxonomy" id="400775"/>
    <lineage>
        <taxon>Bacteria</taxon>
        <taxon>Pseudomonadati</taxon>
        <taxon>Pseudomonadota</taxon>
        <taxon>Alphaproteobacteria</taxon>
        <taxon>Caulobacterales</taxon>
        <taxon>Caulobacteraceae</taxon>
        <taxon>Caulobacter</taxon>
    </lineage>
</organism>
<keyword evidence="1" id="KW-0805">Transcription regulation</keyword>
<comment type="caution">
    <text evidence="5">The sequence shown here is derived from an EMBL/GenBank/DDBJ whole genome shotgun (WGS) entry which is preliminary data.</text>
</comment>
<accession>A0ABU0IS27</accession>
<keyword evidence="3" id="KW-0804">Transcription</keyword>
<evidence type="ECO:0000313" key="5">
    <source>
        <dbReference type="EMBL" id="MDQ0464220.1"/>
    </source>
</evidence>
<dbReference type="PANTHER" id="PTHR46796">
    <property type="entry name" value="HTH-TYPE TRANSCRIPTIONAL ACTIVATOR RHAS-RELATED"/>
    <property type="match status" value="1"/>
</dbReference>
<dbReference type="PANTHER" id="PTHR46796:SF2">
    <property type="entry name" value="TRANSCRIPTIONAL REGULATORY PROTEIN"/>
    <property type="match status" value="1"/>
</dbReference>
<dbReference type="SUPFAM" id="SSF46689">
    <property type="entry name" value="Homeodomain-like"/>
    <property type="match status" value="1"/>
</dbReference>
<dbReference type="PROSITE" id="PS01124">
    <property type="entry name" value="HTH_ARAC_FAMILY_2"/>
    <property type="match status" value="1"/>
</dbReference>
<dbReference type="SMART" id="SM00342">
    <property type="entry name" value="HTH_ARAC"/>
    <property type="match status" value="1"/>
</dbReference>
<dbReference type="InterPro" id="IPR009057">
    <property type="entry name" value="Homeodomain-like_sf"/>
</dbReference>
<evidence type="ECO:0000313" key="6">
    <source>
        <dbReference type="Proteomes" id="UP001228905"/>
    </source>
</evidence>
<dbReference type="Proteomes" id="UP001228905">
    <property type="component" value="Unassembled WGS sequence"/>
</dbReference>
<dbReference type="InterPro" id="IPR014710">
    <property type="entry name" value="RmlC-like_jellyroll"/>
</dbReference>
<dbReference type="InterPro" id="IPR018060">
    <property type="entry name" value="HTH_AraC"/>
</dbReference>
<feature type="domain" description="HTH araC/xylS-type" evidence="4">
    <location>
        <begin position="138"/>
        <end position="221"/>
    </location>
</feature>
<evidence type="ECO:0000256" key="2">
    <source>
        <dbReference type="ARBA" id="ARBA00023125"/>
    </source>
</evidence>
<reference evidence="5 6" key="1">
    <citation type="submission" date="2023-07" db="EMBL/GenBank/DDBJ databases">
        <title>Genomic Encyclopedia of Type Strains, Phase IV (KMG-IV): sequencing the most valuable type-strain genomes for metagenomic binning, comparative biology and taxonomic classification.</title>
        <authorList>
            <person name="Goeker M."/>
        </authorList>
    </citation>
    <scope>NUCLEOTIDE SEQUENCE [LARGE SCALE GENOMIC DNA]</scope>
    <source>
        <strain evidence="5 6">DSM 18695</strain>
    </source>
</reference>
<sequence length="231" mass="24744">MPTLAAPVPLRQRLAPHETAPRHRHAQPYAALVLAGGYAEAGDGGRRWTAPGDVILHGGFEAHANRIGPRGAQVLNLPLPDAWEPPAAFMRIADPDAIVRLAERDPETAVACLIEGLIPCPTGPADWPDRLADLPSGSLSDWARREGLAAATVSRGFRQVFGVSPSRYRAEARARAAWRGALTRDLPLADLAQALGFADQAHMTRAVTALTGRPPGVWRSNRFKTAESRAA</sequence>
<evidence type="ECO:0000256" key="1">
    <source>
        <dbReference type="ARBA" id="ARBA00023015"/>
    </source>
</evidence>
<dbReference type="Pfam" id="PF12833">
    <property type="entry name" value="HTH_18"/>
    <property type="match status" value="1"/>
</dbReference>
<evidence type="ECO:0000259" key="4">
    <source>
        <dbReference type="PROSITE" id="PS01124"/>
    </source>
</evidence>
<name>A0ABU0IS27_9CAUL</name>
<dbReference type="InterPro" id="IPR050204">
    <property type="entry name" value="AraC_XylS_family_regulators"/>
</dbReference>
<dbReference type="EMBL" id="JAUSVS010000003">
    <property type="protein sequence ID" value="MDQ0464220.1"/>
    <property type="molecule type" value="Genomic_DNA"/>
</dbReference>
<proteinExistence type="predicted"/>
<dbReference type="InterPro" id="IPR011051">
    <property type="entry name" value="RmlC_Cupin_sf"/>
</dbReference>
<gene>
    <name evidence="5" type="ORF">QO010_002001</name>
</gene>
<dbReference type="SUPFAM" id="SSF51182">
    <property type="entry name" value="RmlC-like cupins"/>
    <property type="match status" value="1"/>
</dbReference>
<protein>
    <submittedName>
        <fullName evidence="5">AraC-like DNA-binding protein</fullName>
    </submittedName>
</protein>
<dbReference type="Gene3D" id="2.60.120.10">
    <property type="entry name" value="Jelly Rolls"/>
    <property type="match status" value="1"/>
</dbReference>
<dbReference type="RefSeq" id="WP_307348734.1">
    <property type="nucleotide sequence ID" value="NZ_JAUSVS010000003.1"/>
</dbReference>